<name>A0A2H3JZI1_WOLCO</name>
<dbReference type="GO" id="GO:0005634">
    <property type="term" value="C:nucleus"/>
    <property type="evidence" value="ECO:0007669"/>
    <property type="project" value="TreeGrafter"/>
</dbReference>
<dbReference type="STRING" id="742152.A0A2H3JZI1"/>
<proteinExistence type="inferred from homology"/>
<keyword evidence="3" id="KW-0560">Oxidoreductase</keyword>
<dbReference type="GO" id="GO:0016491">
    <property type="term" value="F:oxidoreductase activity"/>
    <property type="evidence" value="ECO:0007669"/>
    <property type="project" value="UniProtKB-KW"/>
</dbReference>
<comment type="similarity">
    <text evidence="1">Belongs to the NmrA-type oxidoreductase family.</text>
</comment>
<reference evidence="5 6" key="1">
    <citation type="journal article" date="2012" name="Science">
        <title>The Paleozoic origin of enzymatic lignin decomposition reconstructed from 31 fungal genomes.</title>
        <authorList>
            <person name="Floudas D."/>
            <person name="Binder M."/>
            <person name="Riley R."/>
            <person name="Barry K."/>
            <person name="Blanchette R.A."/>
            <person name="Henrissat B."/>
            <person name="Martinez A.T."/>
            <person name="Otillar R."/>
            <person name="Spatafora J.W."/>
            <person name="Yadav J.S."/>
            <person name="Aerts A."/>
            <person name="Benoit I."/>
            <person name="Boyd A."/>
            <person name="Carlson A."/>
            <person name="Copeland A."/>
            <person name="Coutinho P.M."/>
            <person name="de Vries R.P."/>
            <person name="Ferreira P."/>
            <person name="Findley K."/>
            <person name="Foster B."/>
            <person name="Gaskell J."/>
            <person name="Glotzer D."/>
            <person name="Gorecki P."/>
            <person name="Heitman J."/>
            <person name="Hesse C."/>
            <person name="Hori C."/>
            <person name="Igarashi K."/>
            <person name="Jurgens J.A."/>
            <person name="Kallen N."/>
            <person name="Kersten P."/>
            <person name="Kohler A."/>
            <person name="Kuees U."/>
            <person name="Kumar T.K.A."/>
            <person name="Kuo A."/>
            <person name="LaButti K."/>
            <person name="Larrondo L.F."/>
            <person name="Lindquist E."/>
            <person name="Ling A."/>
            <person name="Lombard V."/>
            <person name="Lucas S."/>
            <person name="Lundell T."/>
            <person name="Martin R."/>
            <person name="McLaughlin D.J."/>
            <person name="Morgenstern I."/>
            <person name="Morin E."/>
            <person name="Murat C."/>
            <person name="Nagy L.G."/>
            <person name="Nolan M."/>
            <person name="Ohm R.A."/>
            <person name="Patyshakuliyeva A."/>
            <person name="Rokas A."/>
            <person name="Ruiz-Duenas F.J."/>
            <person name="Sabat G."/>
            <person name="Salamov A."/>
            <person name="Samejima M."/>
            <person name="Schmutz J."/>
            <person name="Slot J.C."/>
            <person name="St John F."/>
            <person name="Stenlid J."/>
            <person name="Sun H."/>
            <person name="Sun S."/>
            <person name="Syed K."/>
            <person name="Tsang A."/>
            <person name="Wiebenga A."/>
            <person name="Young D."/>
            <person name="Pisabarro A."/>
            <person name="Eastwood D.C."/>
            <person name="Martin F."/>
            <person name="Cullen D."/>
            <person name="Grigoriev I.V."/>
            <person name="Hibbett D.S."/>
        </authorList>
    </citation>
    <scope>NUCLEOTIDE SEQUENCE [LARGE SCALE GENOMIC DNA]</scope>
    <source>
        <strain evidence="5 6">MD-104</strain>
    </source>
</reference>
<evidence type="ECO:0000313" key="5">
    <source>
        <dbReference type="EMBL" id="PCH42154.1"/>
    </source>
</evidence>
<dbReference type="OMA" id="DAITITY"/>
<feature type="domain" description="NmrA-like" evidence="4">
    <location>
        <begin position="4"/>
        <end position="209"/>
    </location>
</feature>
<dbReference type="SUPFAM" id="SSF51735">
    <property type="entry name" value="NAD(P)-binding Rossmann-fold domains"/>
    <property type="match status" value="1"/>
</dbReference>
<keyword evidence="6" id="KW-1185">Reference proteome</keyword>
<evidence type="ECO:0000313" key="6">
    <source>
        <dbReference type="Proteomes" id="UP000218811"/>
    </source>
</evidence>
<dbReference type="Pfam" id="PF05368">
    <property type="entry name" value="NmrA"/>
    <property type="match status" value="1"/>
</dbReference>
<organism evidence="5 6">
    <name type="scientific">Wolfiporia cocos (strain MD-104)</name>
    <name type="common">Brown rot fungus</name>
    <dbReference type="NCBI Taxonomy" id="742152"/>
    <lineage>
        <taxon>Eukaryota</taxon>
        <taxon>Fungi</taxon>
        <taxon>Dikarya</taxon>
        <taxon>Basidiomycota</taxon>
        <taxon>Agaricomycotina</taxon>
        <taxon>Agaricomycetes</taxon>
        <taxon>Polyporales</taxon>
        <taxon>Phaeolaceae</taxon>
        <taxon>Wolfiporia</taxon>
    </lineage>
</organism>
<dbReference type="Proteomes" id="UP000218811">
    <property type="component" value="Unassembled WGS sequence"/>
</dbReference>
<dbReference type="InterPro" id="IPR036291">
    <property type="entry name" value="NAD(P)-bd_dom_sf"/>
</dbReference>
<evidence type="ECO:0000256" key="3">
    <source>
        <dbReference type="ARBA" id="ARBA00023002"/>
    </source>
</evidence>
<dbReference type="AlphaFoldDB" id="A0A2H3JZI1"/>
<accession>A0A2H3JZI1</accession>
<evidence type="ECO:0000256" key="2">
    <source>
        <dbReference type="ARBA" id="ARBA00022857"/>
    </source>
</evidence>
<dbReference type="Gene3D" id="3.40.50.720">
    <property type="entry name" value="NAD(P)-binding Rossmann-like Domain"/>
    <property type="match status" value="1"/>
</dbReference>
<dbReference type="InterPro" id="IPR051164">
    <property type="entry name" value="NmrA-like_oxidored"/>
</dbReference>
<dbReference type="InterPro" id="IPR008030">
    <property type="entry name" value="NmrA-like"/>
</dbReference>
<dbReference type="OrthoDB" id="9997102at2759"/>
<evidence type="ECO:0000259" key="4">
    <source>
        <dbReference type="Pfam" id="PF05368"/>
    </source>
</evidence>
<dbReference type="PANTHER" id="PTHR42748">
    <property type="entry name" value="NITROGEN METABOLITE REPRESSION PROTEIN NMRA FAMILY MEMBER"/>
    <property type="match status" value="1"/>
</dbReference>
<gene>
    <name evidence="5" type="ORF">WOLCODRAFT_137734</name>
</gene>
<dbReference type="PANTHER" id="PTHR42748:SF30">
    <property type="entry name" value="NMRA-LIKE DOMAIN-CONTAINING PROTEIN"/>
    <property type="match status" value="1"/>
</dbReference>
<protein>
    <submittedName>
        <fullName evidence="5">NAD(P)-binding protein</fullName>
    </submittedName>
</protein>
<keyword evidence="2" id="KW-0521">NADP</keyword>
<sequence length="318" mass="35121">MSQKPVIVVVTATGAQGRSVCEAFRASGCWRVRALTRDASGPVARRYADEGIEVVQANFENKEDLIRAFRGALLAFGCTIPPWHQAYSNTLSEYDQGVLQVDAAKVAGVALFFWSTLPYVGPEFGGLGGVELYDSKAKINDYIVSVGLPAVFIGTPAFIDNVMSWPLIRRSNDGMSLETWNHVVGEENPVAFLWVEHDLGPAVLALASHFCDSGIPFSQNPLNHTLQPLASWRGSWGAVSRCIGQLTGISTSHTVMPNVNERWNPDLTKAFIYQNTHGLYPHEEFPPRLLIDLRVKFGTLEEYVQQKVVPFFPENVNV</sequence>
<evidence type="ECO:0000256" key="1">
    <source>
        <dbReference type="ARBA" id="ARBA00006328"/>
    </source>
</evidence>
<dbReference type="EMBL" id="KB468124">
    <property type="protein sequence ID" value="PCH42154.1"/>
    <property type="molecule type" value="Genomic_DNA"/>
</dbReference>